<gene>
    <name evidence="2" type="ORF">AB2U05_27800</name>
</gene>
<sequence length="506" mass="55531">MILVPDLKDIERNASSGAELRIARLLRDVEGDPDAVAFYSVKLRSHAYKRQAEADFVILWKKVVIVVEVKGGGVSKHNGTWYSIDRRDDWHPLAESPMDQARSAMYALRDILHEEGVGWFAHEALVVTPETDTPPHALDWQPTHWLAKDDMSVAGLTAALDAVAKGAATPPSGRKLARTEDLRARLFGEFTRMPVIDAQRGAVIEEQNRATAGQSRVLASLARNPRVMVFGGAGTGKSLVLVEAAKQEESQGRSVLITFHSPKLLRFFAPHVVDRDIDVVPFDRLGPGRVYDAVFVDEAQDLMTAEAMDRLDAVVAGGRATGRWRMFLDMNNQAHVDGGFDRDVFDLVEPEALSVDLSLNVRNTRAMVHMVQEYLGADVGDPGIVHGERVQWHMLDGAAGVEQGESVARQLMADGVRGEDVWIVSATSDAAPVETADGVVVTSPRYAKGLEAEHVVVCDLPTVFDEAGTAAFYVAVTRARVSLHIVASKDDKRRLQQLVRQRLVTE</sequence>
<organism evidence="2">
    <name type="scientific">Streptomyces sp. Y1</name>
    <dbReference type="NCBI Taxonomy" id="3238634"/>
    <lineage>
        <taxon>Bacteria</taxon>
        <taxon>Bacillati</taxon>
        <taxon>Actinomycetota</taxon>
        <taxon>Actinomycetes</taxon>
        <taxon>Kitasatosporales</taxon>
        <taxon>Streptomycetaceae</taxon>
        <taxon>Streptomyces</taxon>
    </lineage>
</organism>
<feature type="domain" description="NERD" evidence="1">
    <location>
        <begin position="17"/>
        <end position="126"/>
    </location>
</feature>
<name>A0AB39TSD3_9ACTN</name>
<reference evidence="2" key="1">
    <citation type="submission" date="2024-07" db="EMBL/GenBank/DDBJ databases">
        <authorList>
            <person name="Yu S.T."/>
        </authorList>
    </citation>
    <scope>NUCLEOTIDE SEQUENCE</scope>
    <source>
        <strain evidence="2">Y1</strain>
    </source>
</reference>
<dbReference type="InterPro" id="IPR011528">
    <property type="entry name" value="NERD"/>
</dbReference>
<dbReference type="SUPFAM" id="SSF52540">
    <property type="entry name" value="P-loop containing nucleoside triphosphate hydrolases"/>
    <property type="match status" value="1"/>
</dbReference>
<dbReference type="Pfam" id="PF08378">
    <property type="entry name" value="NERD"/>
    <property type="match status" value="1"/>
</dbReference>
<accession>A0AB39TSD3</accession>
<evidence type="ECO:0000259" key="1">
    <source>
        <dbReference type="Pfam" id="PF08378"/>
    </source>
</evidence>
<dbReference type="Gene3D" id="3.40.50.300">
    <property type="entry name" value="P-loop containing nucleotide triphosphate hydrolases"/>
    <property type="match status" value="2"/>
</dbReference>
<dbReference type="RefSeq" id="WP_369184549.1">
    <property type="nucleotide sequence ID" value="NZ_CP163445.1"/>
</dbReference>
<dbReference type="AlphaFoldDB" id="A0AB39TSD3"/>
<dbReference type="InterPro" id="IPR027417">
    <property type="entry name" value="P-loop_NTPase"/>
</dbReference>
<proteinExistence type="predicted"/>
<dbReference type="EMBL" id="CP163445">
    <property type="protein sequence ID" value="XDQ82004.1"/>
    <property type="molecule type" value="Genomic_DNA"/>
</dbReference>
<protein>
    <submittedName>
        <fullName evidence="2">NERD domain-containing protein</fullName>
    </submittedName>
</protein>
<evidence type="ECO:0000313" key="2">
    <source>
        <dbReference type="EMBL" id="XDQ82004.1"/>
    </source>
</evidence>